<evidence type="ECO:0000256" key="4">
    <source>
        <dbReference type="ARBA" id="ARBA00022840"/>
    </source>
</evidence>
<evidence type="ECO:0000313" key="9">
    <source>
        <dbReference type="Proteomes" id="UP001595536"/>
    </source>
</evidence>
<evidence type="ECO:0000256" key="3">
    <source>
        <dbReference type="ARBA" id="ARBA00022741"/>
    </source>
</evidence>
<dbReference type="GO" id="GO:0005524">
    <property type="term" value="F:ATP binding"/>
    <property type="evidence" value="ECO:0007669"/>
    <property type="project" value="UniProtKB-KW"/>
</dbReference>
<evidence type="ECO:0000313" key="8">
    <source>
        <dbReference type="EMBL" id="MFC3267187.1"/>
    </source>
</evidence>
<dbReference type="InterPro" id="IPR003593">
    <property type="entry name" value="AAA+_ATPase"/>
</dbReference>
<dbReference type="Proteomes" id="UP001595536">
    <property type="component" value="Unassembled WGS sequence"/>
</dbReference>
<accession>A0ABV7LHB8</accession>
<dbReference type="Gene3D" id="3.40.50.300">
    <property type="entry name" value="P-loop containing nucleotide triphosphate hydrolases"/>
    <property type="match status" value="1"/>
</dbReference>
<dbReference type="EMBL" id="JBHRUV010000091">
    <property type="protein sequence ID" value="MFC3267187.1"/>
    <property type="molecule type" value="Genomic_DNA"/>
</dbReference>
<keyword evidence="2" id="KW-0813">Transport</keyword>
<keyword evidence="3" id="KW-0547">Nucleotide-binding</keyword>
<dbReference type="InterPro" id="IPR003439">
    <property type="entry name" value="ABC_transporter-like_ATP-bd"/>
</dbReference>
<reference evidence="9" key="1">
    <citation type="journal article" date="2019" name="Int. J. Syst. Evol. Microbiol.">
        <title>The Global Catalogue of Microorganisms (GCM) 10K type strain sequencing project: providing services to taxonomists for standard genome sequencing and annotation.</title>
        <authorList>
            <consortium name="The Broad Institute Genomics Platform"/>
            <consortium name="The Broad Institute Genome Sequencing Center for Infectious Disease"/>
            <person name="Wu L."/>
            <person name="Ma J."/>
        </authorList>
    </citation>
    <scope>NUCLEOTIDE SEQUENCE [LARGE SCALE GENOMIC DNA]</scope>
    <source>
        <strain evidence="9">CCM 7941</strain>
    </source>
</reference>
<feature type="region of interest" description="Disordered" evidence="6">
    <location>
        <begin position="241"/>
        <end position="260"/>
    </location>
</feature>
<comment type="caution">
    <text evidence="8">The sequence shown here is derived from an EMBL/GenBank/DDBJ whole genome shotgun (WGS) entry which is preliminary data.</text>
</comment>
<dbReference type="RefSeq" id="WP_376830359.1">
    <property type="nucleotide sequence ID" value="NZ_JBHLWR010000006.1"/>
</dbReference>
<dbReference type="PROSITE" id="PS00211">
    <property type="entry name" value="ABC_TRANSPORTER_1"/>
    <property type="match status" value="1"/>
</dbReference>
<keyword evidence="4 8" id="KW-0067">ATP-binding</keyword>
<dbReference type="InterPro" id="IPR027417">
    <property type="entry name" value="P-loop_NTPase"/>
</dbReference>
<dbReference type="SUPFAM" id="SSF52540">
    <property type="entry name" value="P-loop containing nucleoside triphosphate hydrolases"/>
    <property type="match status" value="1"/>
</dbReference>
<evidence type="ECO:0000256" key="5">
    <source>
        <dbReference type="ARBA" id="ARBA00022970"/>
    </source>
</evidence>
<dbReference type="Pfam" id="PF00005">
    <property type="entry name" value="ABC_tran"/>
    <property type="match status" value="1"/>
</dbReference>
<dbReference type="PROSITE" id="PS50893">
    <property type="entry name" value="ABC_TRANSPORTER_2"/>
    <property type="match status" value="1"/>
</dbReference>
<comment type="similarity">
    <text evidence="1">Belongs to the ABC transporter superfamily.</text>
</comment>
<organism evidence="8 9">
    <name type="scientific">Camelimonas abortus</name>
    <dbReference type="NCBI Taxonomy" id="1017184"/>
    <lineage>
        <taxon>Bacteria</taxon>
        <taxon>Pseudomonadati</taxon>
        <taxon>Pseudomonadota</taxon>
        <taxon>Alphaproteobacteria</taxon>
        <taxon>Hyphomicrobiales</taxon>
        <taxon>Chelatococcaceae</taxon>
        <taxon>Camelimonas</taxon>
    </lineage>
</organism>
<dbReference type="PANTHER" id="PTHR43820:SF6">
    <property type="entry name" value="ABC TRANSPORTER ATP-BINDING PROTEIN"/>
    <property type="match status" value="1"/>
</dbReference>
<proteinExistence type="inferred from homology"/>
<gene>
    <name evidence="8" type="ORF">ACFOEX_12620</name>
</gene>
<protein>
    <submittedName>
        <fullName evidence="8">ABC transporter ATP-binding protein</fullName>
    </submittedName>
</protein>
<keyword evidence="9" id="KW-1185">Reference proteome</keyword>
<dbReference type="SMART" id="SM00382">
    <property type="entry name" value="AAA"/>
    <property type="match status" value="1"/>
</dbReference>
<evidence type="ECO:0000256" key="1">
    <source>
        <dbReference type="ARBA" id="ARBA00005417"/>
    </source>
</evidence>
<dbReference type="PANTHER" id="PTHR43820">
    <property type="entry name" value="HIGH-AFFINITY BRANCHED-CHAIN AMINO ACID TRANSPORT ATP-BINDING PROTEIN LIVF"/>
    <property type="match status" value="1"/>
</dbReference>
<name>A0ABV7LHB8_9HYPH</name>
<sequence>MSGPLLQVSELSVGYHGVDAVRGVSLTVARGSIVSVIGANGAGKSTMLNALMGILPARGEVIFDGGSIAGLTVEERFARGVALVAEKRELFATLPVEDNLMLGRFRLRHEGRAAAQAALDEVYGLFPRLRERRRQLAGTLSGGERQMLAMGRALMGRPRLLMLDEPSLGLAPLVVREIFRIVVSLRGRGVSILLVEQNARAALQVSDYGYVLENGKVSLEGESASLQEDPRVAATYLGFGGARDGDAETGDAEAALPGGP</sequence>
<evidence type="ECO:0000256" key="2">
    <source>
        <dbReference type="ARBA" id="ARBA00022448"/>
    </source>
</evidence>
<evidence type="ECO:0000259" key="7">
    <source>
        <dbReference type="PROSITE" id="PS50893"/>
    </source>
</evidence>
<dbReference type="InterPro" id="IPR017871">
    <property type="entry name" value="ABC_transporter-like_CS"/>
</dbReference>
<keyword evidence="5" id="KW-0029">Amino-acid transport</keyword>
<dbReference type="CDD" id="cd03224">
    <property type="entry name" value="ABC_TM1139_LivF_branched"/>
    <property type="match status" value="1"/>
</dbReference>
<evidence type="ECO:0000256" key="6">
    <source>
        <dbReference type="SAM" id="MobiDB-lite"/>
    </source>
</evidence>
<feature type="domain" description="ABC transporter" evidence="7">
    <location>
        <begin position="6"/>
        <end position="239"/>
    </location>
</feature>
<dbReference type="InterPro" id="IPR052156">
    <property type="entry name" value="BCAA_Transport_ATP-bd_LivF"/>
</dbReference>